<reference evidence="1" key="1">
    <citation type="submission" date="2019-04" db="EMBL/GenBank/DDBJ databases">
        <title>Microbes associate with the intestines of laboratory mice.</title>
        <authorList>
            <person name="Navarre W."/>
            <person name="Wong E."/>
            <person name="Huang K.C."/>
            <person name="Tropini C."/>
            <person name="Ng K."/>
            <person name="Yu B."/>
        </authorList>
    </citation>
    <scope>NUCLEOTIDE SEQUENCE</scope>
    <source>
        <strain evidence="1">NM86_A22</strain>
    </source>
</reference>
<feature type="non-terminal residue" evidence="1">
    <location>
        <position position="794"/>
    </location>
</feature>
<sequence>MVEKSIIPAVSTTPIPTSKKYTYLLVKILTCTLSLISALTVYGNDESVVWRDFPELYSQEVIDIAKDTSGCLWLGTANGLGRYDGYSLELFKTGRDCRVLSLDIDSDQNIWFGTMQGAYVLKPDSNKSVPVDSSRIHWKQVPNIHATPDGNIWIVQRGYLRRYDKNGNWKRDYAITDRSGNPTTLSGFCYSREKEIFITTFSPIVYKYNPEKDSFFPIANLGIDTALGKIIEDFREKYFWIADHTGNIYRFNPDAGQGTQFITSKVVSPDEPGRTISVHDMAQDITNGNIWVAGRTCLVLFTKDSEGHLVPAYHKMNPALKGTLVESIKASDEGIWMSTFGYKTMLLPYKHNTVNHTLFGFDENQTREPLITSIQEDSTPGYYWVVQNRHGLILYNSKTGAVQNHTLLTNESLRLHVASEVIPSQKHNGIWVLLERSMNAHRLENDNGQIRFCQTINPGAQVPSEATATTAFEDNTGNLWIGSTDGAYRYNPTNGNMNAAAAPGCYITDIVQGNDNDIWLSTRSRGLIQITPEGKTISHTKMTHGIIALAAAPNGWLWYASDNGKVIGFNHLTGEIEDLSESLPLNGAEISDIAADQFGHIWIKTPRTLTEYNPRNQEYRTHDVSHIKTPVEVFLSKFTHGENGTLVIGGIGGAEVFHPSNSLDRQNSRIQVSLTDITSAGKELLPGSRTVKSSDNEIQLQASLRNINISFSTLNYKHVSKVRYAYRMYPYEQQWNYTREGENKAFYNQIPHGKYQFQIRATDENGVMSDSCSTFLFNFKPAFYQTWWAYLIYA</sequence>
<keyword evidence="2" id="KW-1185">Reference proteome</keyword>
<gene>
    <name evidence="1" type="ORF">E5990_07100</name>
</gene>
<protein>
    <submittedName>
        <fullName evidence="1">Uncharacterized protein</fullName>
    </submittedName>
</protein>
<accession>A0AC61S4V4</accession>
<organism evidence="1 2">
    <name type="scientific">Muribaculum caecicola</name>
    <dbReference type="NCBI Taxonomy" id="3038144"/>
    <lineage>
        <taxon>Bacteria</taxon>
        <taxon>Pseudomonadati</taxon>
        <taxon>Bacteroidota</taxon>
        <taxon>Bacteroidia</taxon>
        <taxon>Bacteroidales</taxon>
        <taxon>Muribaculaceae</taxon>
        <taxon>Muribaculum</taxon>
    </lineage>
</organism>
<dbReference type="EMBL" id="SSTG01000082">
    <property type="protein sequence ID" value="THG49074.1"/>
    <property type="molecule type" value="Genomic_DNA"/>
</dbReference>
<dbReference type="Proteomes" id="UP000305401">
    <property type="component" value="Unassembled WGS sequence"/>
</dbReference>
<evidence type="ECO:0000313" key="2">
    <source>
        <dbReference type="Proteomes" id="UP000305401"/>
    </source>
</evidence>
<evidence type="ECO:0000313" key="1">
    <source>
        <dbReference type="EMBL" id="THG49074.1"/>
    </source>
</evidence>
<comment type="caution">
    <text evidence="1">The sequence shown here is derived from an EMBL/GenBank/DDBJ whole genome shotgun (WGS) entry which is preliminary data.</text>
</comment>
<proteinExistence type="predicted"/>
<name>A0AC61S4V4_9BACT</name>